<dbReference type="EMBL" id="AMGW01000005">
    <property type="protein sequence ID" value="EXJ57148.1"/>
    <property type="molecule type" value="Genomic_DNA"/>
</dbReference>
<dbReference type="PANTHER" id="PTHR44927:SF1">
    <property type="entry name" value="FK506-BINDING PROTEIN 15"/>
    <property type="match status" value="1"/>
</dbReference>
<evidence type="ECO:0000256" key="1">
    <source>
        <dbReference type="SAM" id="Coils"/>
    </source>
</evidence>
<organism evidence="3 4">
    <name type="scientific">Cladophialophora yegresii CBS 114405</name>
    <dbReference type="NCBI Taxonomy" id="1182544"/>
    <lineage>
        <taxon>Eukaryota</taxon>
        <taxon>Fungi</taxon>
        <taxon>Dikarya</taxon>
        <taxon>Ascomycota</taxon>
        <taxon>Pezizomycotina</taxon>
        <taxon>Eurotiomycetes</taxon>
        <taxon>Chaetothyriomycetidae</taxon>
        <taxon>Chaetothyriales</taxon>
        <taxon>Herpotrichiellaceae</taxon>
        <taxon>Cladophialophora</taxon>
    </lineage>
</organism>
<feature type="coiled-coil region" evidence="1">
    <location>
        <begin position="230"/>
        <end position="337"/>
    </location>
</feature>
<dbReference type="Proteomes" id="UP000019473">
    <property type="component" value="Unassembled WGS sequence"/>
</dbReference>
<dbReference type="STRING" id="1182544.W9VNN5"/>
<keyword evidence="1" id="KW-0175">Coiled coil</keyword>
<feature type="region of interest" description="Disordered" evidence="2">
    <location>
        <begin position="422"/>
        <end position="465"/>
    </location>
</feature>
<dbReference type="eggNOG" id="ENOG502S3YY">
    <property type="taxonomic scope" value="Eukaryota"/>
</dbReference>
<comment type="caution">
    <text evidence="3">The sequence shown here is derived from an EMBL/GenBank/DDBJ whole genome shotgun (WGS) entry which is preliminary data.</text>
</comment>
<dbReference type="RefSeq" id="XP_007759682.1">
    <property type="nucleotide sequence ID" value="XM_007761492.1"/>
</dbReference>
<evidence type="ECO:0000256" key="2">
    <source>
        <dbReference type="SAM" id="MobiDB-lite"/>
    </source>
</evidence>
<reference evidence="3 4" key="1">
    <citation type="submission" date="2013-03" db="EMBL/GenBank/DDBJ databases">
        <title>The Genome Sequence of Cladophialophora yegresii CBS 114405.</title>
        <authorList>
            <consortium name="The Broad Institute Genomics Platform"/>
            <person name="Cuomo C."/>
            <person name="de Hoog S."/>
            <person name="Gorbushina A."/>
            <person name="Walker B."/>
            <person name="Young S.K."/>
            <person name="Zeng Q."/>
            <person name="Gargeya S."/>
            <person name="Fitzgerald M."/>
            <person name="Haas B."/>
            <person name="Abouelleil A."/>
            <person name="Allen A.W."/>
            <person name="Alvarado L."/>
            <person name="Arachchi H.M."/>
            <person name="Berlin A.M."/>
            <person name="Chapman S.B."/>
            <person name="Gainer-Dewar J."/>
            <person name="Goldberg J."/>
            <person name="Griggs A."/>
            <person name="Gujja S."/>
            <person name="Hansen M."/>
            <person name="Howarth C."/>
            <person name="Imamovic A."/>
            <person name="Ireland A."/>
            <person name="Larimer J."/>
            <person name="McCowan C."/>
            <person name="Murphy C."/>
            <person name="Pearson M."/>
            <person name="Poon T.W."/>
            <person name="Priest M."/>
            <person name="Roberts A."/>
            <person name="Saif S."/>
            <person name="Shea T."/>
            <person name="Sisk P."/>
            <person name="Sykes S."/>
            <person name="Wortman J."/>
            <person name="Nusbaum C."/>
            <person name="Birren B."/>
        </authorList>
    </citation>
    <scope>NUCLEOTIDE SEQUENCE [LARGE SCALE GENOMIC DNA]</scope>
    <source>
        <strain evidence="3 4">CBS 114405</strain>
    </source>
</reference>
<proteinExistence type="predicted"/>
<keyword evidence="4" id="KW-1185">Reference proteome</keyword>
<feature type="compositionally biased region" description="Basic and acidic residues" evidence="2">
    <location>
        <begin position="426"/>
        <end position="465"/>
    </location>
</feature>
<accession>W9VNN5</accession>
<dbReference type="VEuPathDB" id="FungiDB:A1O7_07493"/>
<dbReference type="AlphaFoldDB" id="W9VNN5"/>
<name>W9VNN5_9EURO</name>
<dbReference type="HOGENOM" id="CLU_010503_0_0_1"/>
<dbReference type="GeneID" id="19182067"/>
<evidence type="ECO:0000313" key="4">
    <source>
        <dbReference type="Proteomes" id="UP000019473"/>
    </source>
</evidence>
<protein>
    <submittedName>
        <fullName evidence="3">Uncharacterized protein</fullName>
    </submittedName>
</protein>
<dbReference type="OrthoDB" id="6365728at2759"/>
<evidence type="ECO:0000313" key="3">
    <source>
        <dbReference type="EMBL" id="EXJ57148.1"/>
    </source>
</evidence>
<dbReference type="PANTHER" id="PTHR44927">
    <property type="entry name" value="FK506-BINDING PROTEIN 15"/>
    <property type="match status" value="1"/>
</dbReference>
<gene>
    <name evidence="3" type="ORF">A1O7_07493</name>
</gene>
<sequence>MTAHSGMPGSFVHDGAAVPVAQIPRSSLYEPLVAPTPQGPVAFMQPRFDQHLADSVEASVRVTPSPAPVADAMVHQGFIPPAHSPLASPPLSPYINQQMSSPPPQPLHYAQPYPYHHPQPFMANFPPAFYPTPFTSPTASFPYSGEIPRAGSAGAEDERARLLEKVSSVLPDIDRLLRVYQESQGLLSERENIVKQVEAQHLEETAKLRMELSACKEEYEKIIGEQAGENLRLKGEIAEQREKIGLLQDENHAVTDAHEGLTELRVDCEELTEQVNSYRSINGKLVEEKKRRDDELQRLQKQLEEEQNRNEHHQAEKKKLEEELQTVKDQLHDEQTRHDLVQGELRQAHDMEMARREEEHVKSIHEHKVSLSKIQLDLAGMITKHTQQKRELDLARATIAEQDQSLAEKAKELADTRRLHQAQLENSRRDSEEAAQRHRQEIARLSDKLSHSTAKHEEEISKLRNASKNDLEQVRKLAAGRLLETTKKHDQREAEICEELAGMRAQVARLEGDFQAKCMELATARKDHERLQGNYKLTDKHHAQLAETMLNLRNKQAEWQRESERMDQILQNLRQIAPSNSNSDEFL</sequence>